<keyword evidence="3" id="KW-1185">Reference proteome</keyword>
<gene>
    <name evidence="2" type="ORF">PanWU01x14_200360</name>
</gene>
<dbReference type="Proteomes" id="UP000237105">
    <property type="component" value="Unassembled WGS sequence"/>
</dbReference>
<evidence type="ECO:0000313" key="2">
    <source>
        <dbReference type="EMBL" id="PON53694.1"/>
    </source>
</evidence>
<dbReference type="OrthoDB" id="1921870at2759"/>
<organism evidence="2 3">
    <name type="scientific">Parasponia andersonii</name>
    <name type="common">Sponia andersonii</name>
    <dbReference type="NCBI Taxonomy" id="3476"/>
    <lineage>
        <taxon>Eukaryota</taxon>
        <taxon>Viridiplantae</taxon>
        <taxon>Streptophyta</taxon>
        <taxon>Embryophyta</taxon>
        <taxon>Tracheophyta</taxon>
        <taxon>Spermatophyta</taxon>
        <taxon>Magnoliopsida</taxon>
        <taxon>eudicotyledons</taxon>
        <taxon>Gunneridae</taxon>
        <taxon>Pentapetalae</taxon>
        <taxon>rosids</taxon>
        <taxon>fabids</taxon>
        <taxon>Rosales</taxon>
        <taxon>Cannabaceae</taxon>
        <taxon>Parasponia</taxon>
    </lineage>
</organism>
<accession>A0A2P5BY12</accession>
<evidence type="ECO:0000313" key="3">
    <source>
        <dbReference type="Proteomes" id="UP000237105"/>
    </source>
</evidence>
<feature type="non-terminal residue" evidence="2">
    <location>
        <position position="1"/>
    </location>
</feature>
<comment type="caution">
    <text evidence="2">The sequence shown here is derived from an EMBL/GenBank/DDBJ whole genome shotgun (WGS) entry which is preliminary data.</text>
</comment>
<name>A0A2P5BY12_PARAD</name>
<sequence length="93" mass="10643">RNLVTGQIIEKIELFHNIHWSVEKGWANNEAEARYNQMVEMRSSQVRSEDGVLLTEDQIVEKVLDTRSGYIKLQGPLPKKGSKRNRSSTTTSN</sequence>
<protein>
    <submittedName>
        <fullName evidence="2">Uncharacterized protein</fullName>
    </submittedName>
</protein>
<reference evidence="3" key="1">
    <citation type="submission" date="2016-06" db="EMBL/GenBank/DDBJ databases">
        <title>Parallel loss of symbiosis genes in relatives of nitrogen-fixing non-legume Parasponia.</title>
        <authorList>
            <person name="Van Velzen R."/>
            <person name="Holmer R."/>
            <person name="Bu F."/>
            <person name="Rutten L."/>
            <person name="Van Zeijl A."/>
            <person name="Liu W."/>
            <person name="Santuari L."/>
            <person name="Cao Q."/>
            <person name="Sharma T."/>
            <person name="Shen D."/>
            <person name="Roswanjaya Y."/>
            <person name="Wardhani T."/>
            <person name="Kalhor M.S."/>
            <person name="Jansen J."/>
            <person name="Van den Hoogen J."/>
            <person name="Gungor B."/>
            <person name="Hartog M."/>
            <person name="Hontelez J."/>
            <person name="Verver J."/>
            <person name="Yang W.-C."/>
            <person name="Schijlen E."/>
            <person name="Repin R."/>
            <person name="Schilthuizen M."/>
            <person name="Schranz E."/>
            <person name="Heidstra R."/>
            <person name="Miyata K."/>
            <person name="Fedorova E."/>
            <person name="Kohlen W."/>
            <person name="Bisseling T."/>
            <person name="Smit S."/>
            <person name="Geurts R."/>
        </authorList>
    </citation>
    <scope>NUCLEOTIDE SEQUENCE [LARGE SCALE GENOMIC DNA]</scope>
    <source>
        <strain evidence="3">cv. WU1-14</strain>
    </source>
</reference>
<dbReference type="EMBL" id="JXTB01000203">
    <property type="protein sequence ID" value="PON53694.1"/>
    <property type="molecule type" value="Genomic_DNA"/>
</dbReference>
<proteinExistence type="predicted"/>
<dbReference type="AlphaFoldDB" id="A0A2P5BY12"/>
<feature type="region of interest" description="Disordered" evidence="1">
    <location>
        <begin position="73"/>
        <end position="93"/>
    </location>
</feature>
<evidence type="ECO:0000256" key="1">
    <source>
        <dbReference type="SAM" id="MobiDB-lite"/>
    </source>
</evidence>